<reference evidence="2 3" key="1">
    <citation type="submission" date="2018-03" db="EMBL/GenBank/DDBJ databases">
        <title>Genomic Encyclopedia of Archaeal and Bacterial Type Strains, Phase II (KMG-II): from individual species to whole genera.</title>
        <authorList>
            <person name="Goeker M."/>
        </authorList>
    </citation>
    <scope>NUCLEOTIDE SEQUENCE [LARGE SCALE GENOMIC DNA]</scope>
    <source>
        <strain evidence="2 3">DSM 45312</strain>
    </source>
</reference>
<dbReference type="AlphaFoldDB" id="A0A2P8C7B9"/>
<evidence type="ECO:0000313" key="3">
    <source>
        <dbReference type="Proteomes" id="UP000240542"/>
    </source>
</evidence>
<proteinExistence type="predicted"/>
<dbReference type="RefSeq" id="WP_106587133.1">
    <property type="nucleotide sequence ID" value="NZ_PYGA01000051.1"/>
</dbReference>
<evidence type="ECO:0000256" key="1">
    <source>
        <dbReference type="SAM" id="MobiDB-lite"/>
    </source>
</evidence>
<dbReference type="Proteomes" id="UP000240542">
    <property type="component" value="Unassembled WGS sequence"/>
</dbReference>
<protein>
    <submittedName>
        <fullName evidence="2">Uncharacterized protein</fullName>
    </submittedName>
</protein>
<keyword evidence="3" id="KW-1185">Reference proteome</keyword>
<dbReference type="EMBL" id="PYGA01000051">
    <property type="protein sequence ID" value="PSK80858.1"/>
    <property type="molecule type" value="Genomic_DNA"/>
</dbReference>
<organism evidence="2 3">
    <name type="scientific">Murinocardiopsis flavida</name>
    <dbReference type="NCBI Taxonomy" id="645275"/>
    <lineage>
        <taxon>Bacteria</taxon>
        <taxon>Bacillati</taxon>
        <taxon>Actinomycetota</taxon>
        <taxon>Actinomycetes</taxon>
        <taxon>Streptosporangiales</taxon>
        <taxon>Nocardiopsidaceae</taxon>
        <taxon>Murinocardiopsis</taxon>
    </lineage>
</organism>
<gene>
    <name evidence="2" type="ORF">CLV63_1514</name>
</gene>
<sequence>MTYDIRPSRELLTARSAHRAYRIYETHDHRGATEVTAVVREEWLGQGLPVLVSASTVADLSAELADGPNPGLPRRIATKPYFPTSAKDDEQRPG</sequence>
<comment type="caution">
    <text evidence="2">The sequence shown here is derived from an EMBL/GenBank/DDBJ whole genome shotgun (WGS) entry which is preliminary data.</text>
</comment>
<feature type="region of interest" description="Disordered" evidence="1">
    <location>
        <begin position="64"/>
        <end position="94"/>
    </location>
</feature>
<accession>A0A2P8C7B9</accession>
<evidence type="ECO:0000313" key="2">
    <source>
        <dbReference type="EMBL" id="PSK80858.1"/>
    </source>
</evidence>
<name>A0A2P8C7B9_9ACTN</name>